<name>A0ABZ2LWG4_9BACT</name>
<feature type="domain" description="Protein glutaminase" evidence="3">
    <location>
        <begin position="122"/>
        <end position="221"/>
    </location>
</feature>
<evidence type="ECO:0000256" key="1">
    <source>
        <dbReference type="SAM" id="MobiDB-lite"/>
    </source>
</evidence>
<feature type="signal peptide" evidence="2">
    <location>
        <begin position="1"/>
        <end position="26"/>
    </location>
</feature>
<evidence type="ECO:0000313" key="5">
    <source>
        <dbReference type="Proteomes" id="UP001370348"/>
    </source>
</evidence>
<evidence type="ECO:0000259" key="3">
    <source>
        <dbReference type="Pfam" id="PF18626"/>
    </source>
</evidence>
<proteinExistence type="predicted"/>
<evidence type="ECO:0000313" key="4">
    <source>
        <dbReference type="EMBL" id="WXB15077.1"/>
    </source>
</evidence>
<evidence type="ECO:0000256" key="2">
    <source>
        <dbReference type="SAM" id="SignalP"/>
    </source>
</evidence>
<dbReference type="Proteomes" id="UP001370348">
    <property type="component" value="Chromosome"/>
</dbReference>
<feature type="region of interest" description="Disordered" evidence="1">
    <location>
        <begin position="272"/>
        <end position="302"/>
    </location>
</feature>
<dbReference type="Gene3D" id="3.10.620.30">
    <property type="match status" value="1"/>
</dbReference>
<dbReference type="Pfam" id="PF18626">
    <property type="entry name" value="Gln_deamidase_2"/>
    <property type="match status" value="1"/>
</dbReference>
<protein>
    <recommendedName>
        <fullName evidence="3">Protein glutaminase domain-containing protein</fullName>
    </recommendedName>
</protein>
<gene>
    <name evidence="4" type="ORF">LZC94_45575</name>
</gene>
<accession>A0ABZ2LWG4</accession>
<organism evidence="4 5">
    <name type="scientific">Pendulispora albinea</name>
    <dbReference type="NCBI Taxonomy" id="2741071"/>
    <lineage>
        <taxon>Bacteria</taxon>
        <taxon>Pseudomonadati</taxon>
        <taxon>Myxococcota</taxon>
        <taxon>Myxococcia</taxon>
        <taxon>Myxococcales</taxon>
        <taxon>Sorangiineae</taxon>
        <taxon>Pendulisporaceae</taxon>
        <taxon>Pendulispora</taxon>
    </lineage>
</organism>
<dbReference type="InterPro" id="IPR041325">
    <property type="entry name" value="Gln_deamidase_2"/>
</dbReference>
<dbReference type="EMBL" id="CP089984">
    <property type="protein sequence ID" value="WXB15077.1"/>
    <property type="molecule type" value="Genomic_DNA"/>
</dbReference>
<feature type="region of interest" description="Disordered" evidence="1">
    <location>
        <begin position="314"/>
        <end position="333"/>
    </location>
</feature>
<dbReference type="Gene3D" id="2.60.120.380">
    <property type="match status" value="1"/>
</dbReference>
<keyword evidence="2" id="KW-0732">Signal</keyword>
<reference evidence="4 5" key="1">
    <citation type="submission" date="2021-12" db="EMBL/GenBank/DDBJ databases">
        <title>Discovery of the Pendulisporaceae a myxobacterial family with distinct sporulation behavior and unique specialized metabolism.</title>
        <authorList>
            <person name="Garcia R."/>
            <person name="Popoff A."/>
            <person name="Bader C.D."/>
            <person name="Loehr J."/>
            <person name="Walesch S."/>
            <person name="Walt C."/>
            <person name="Boldt J."/>
            <person name="Bunk B."/>
            <person name="Haeckl F.J.F.P.J."/>
            <person name="Gunesch A.P."/>
            <person name="Birkelbach J."/>
            <person name="Nuebel U."/>
            <person name="Pietschmann T."/>
            <person name="Bach T."/>
            <person name="Mueller R."/>
        </authorList>
    </citation>
    <scope>NUCLEOTIDE SEQUENCE [LARGE SCALE GENOMIC DNA]</scope>
    <source>
        <strain evidence="4 5">MSr11954</strain>
    </source>
</reference>
<sequence length="398" mass="42885">MRVIHNRLRMKAHVVAVIAVMLPVAACVQASDEQVDESVGASGSELSAADENSAARFANETYEAAARRHDVRYRTNHKDEFQLGPTAKDSQVPVSQADMSGVPTWSDADILAHFEKSRDLRFMTTSNRPTFQRRISWLYPDDGCFARAELVNAKAAEWGKGRPYHLFSFGNLTVRTNNHPNGSVSWWYHTVPIVKSASSGEIMVLDAALDAKKPIPWKTWLLMQVSNLNNVKVSVCDGNAYGPSSSCFGSGSATSSALSAEEGTYLQREWDRQTSLGRDPNKVLGDSPPWGGGGTPSCDGTSYTGNLASGASALQPGTDGYTSGGSGTHSAQLAGPSGTDFDLFLESWNGSAWAQVSKSDGSTNNESISYPGNAGKYRWRVTSYSGSGEYTLCAKRPQ</sequence>
<dbReference type="SUPFAM" id="SSF89260">
    <property type="entry name" value="Collagen-binding domain"/>
    <property type="match status" value="1"/>
</dbReference>
<feature type="chain" id="PRO_5045663821" description="Protein glutaminase domain-containing protein" evidence="2">
    <location>
        <begin position="27"/>
        <end position="398"/>
    </location>
</feature>
<dbReference type="RefSeq" id="WP_394824702.1">
    <property type="nucleotide sequence ID" value="NZ_CP089984.1"/>
</dbReference>
<keyword evidence="5" id="KW-1185">Reference proteome</keyword>